<protein>
    <recommendedName>
        <fullName evidence="3">Glycosyltransferase</fullName>
    </recommendedName>
</protein>
<dbReference type="SUPFAM" id="SSF53448">
    <property type="entry name" value="Nucleotide-diphospho-sugar transferases"/>
    <property type="match status" value="1"/>
</dbReference>
<evidence type="ECO:0000313" key="1">
    <source>
        <dbReference type="EMBL" id="CDX26692.1"/>
    </source>
</evidence>
<name>A0A090G6R0_MESPL</name>
<dbReference type="PANTHER" id="PTHR35105">
    <property type="entry name" value="EXPRESSED PROTEIN"/>
    <property type="match status" value="1"/>
</dbReference>
<organism evidence="1 2">
    <name type="scientific">Mesorhizobium plurifarium</name>
    <dbReference type="NCBI Taxonomy" id="69974"/>
    <lineage>
        <taxon>Bacteria</taxon>
        <taxon>Pseudomonadati</taxon>
        <taxon>Pseudomonadota</taxon>
        <taxon>Alphaproteobacteria</taxon>
        <taxon>Hyphomicrobiales</taxon>
        <taxon>Phyllobacteriaceae</taxon>
        <taxon>Mesorhizobium</taxon>
    </lineage>
</organism>
<evidence type="ECO:0000313" key="2">
    <source>
        <dbReference type="Proteomes" id="UP000045285"/>
    </source>
</evidence>
<proteinExistence type="predicted"/>
<dbReference type="EMBL" id="CCMZ01000056">
    <property type="protein sequence ID" value="CDX26692.1"/>
    <property type="molecule type" value="Genomic_DNA"/>
</dbReference>
<dbReference type="InterPro" id="IPR029044">
    <property type="entry name" value="Nucleotide-diphossugar_trans"/>
</dbReference>
<reference evidence="2" key="1">
    <citation type="submission" date="2014-08" db="EMBL/GenBank/DDBJ databases">
        <authorList>
            <person name="Moulin L."/>
        </authorList>
    </citation>
    <scope>NUCLEOTIDE SEQUENCE [LARGE SCALE GENOMIC DNA]</scope>
</reference>
<dbReference type="AlphaFoldDB" id="A0A090G6R0"/>
<sequence>MTRHSIWIGWDPREAAAFAAAKASIERRLISPIQVRGLVQSNLRAAGLYYRPTSVRDGRIWDDISDAPCSTEFSNSRFLVPHLAKTGLALFVDCDVLARANVETLFNRFDTDKAVMVVKHNFAPPEGLKMDGQVQTQYARKNWSSCMIFNVDHPANKALTVEMVNTLPGRDLHAFCWLEDGLIGELDASWNYLVGHTNPEIDPDIVHFTDGIPTMPGYENCEYADEWRAELERWAAGAVAVA</sequence>
<accession>A0A090G6R0</accession>
<gene>
    <name evidence="1" type="ORF">MPL3356_60500</name>
</gene>
<evidence type="ECO:0008006" key="3">
    <source>
        <dbReference type="Google" id="ProtNLM"/>
    </source>
</evidence>
<keyword evidence="2" id="KW-1185">Reference proteome</keyword>
<dbReference type="Gene3D" id="3.90.550.10">
    <property type="entry name" value="Spore Coat Polysaccharide Biosynthesis Protein SpsA, Chain A"/>
    <property type="match status" value="1"/>
</dbReference>
<dbReference type="Proteomes" id="UP000045285">
    <property type="component" value="Unassembled WGS sequence"/>
</dbReference>
<dbReference type="PANTHER" id="PTHR35105:SF2">
    <property type="entry name" value="PROTEIN CDI"/>
    <property type="match status" value="1"/>
</dbReference>